<dbReference type="Gene3D" id="1.20.1260.60">
    <property type="entry name" value="Vacuolar protein sorting-associated protein Ist1"/>
    <property type="match status" value="1"/>
</dbReference>
<comment type="caution">
    <text evidence="3">The sequence shown here is derived from an EMBL/GenBank/DDBJ whole genome shotgun (WGS) entry which is preliminary data.</text>
</comment>
<comment type="similarity">
    <text evidence="1">Belongs to the IST1 family.</text>
</comment>
<dbReference type="InterPro" id="IPR042277">
    <property type="entry name" value="IST1-like"/>
</dbReference>
<dbReference type="Pfam" id="PF03398">
    <property type="entry name" value="Ist1"/>
    <property type="match status" value="1"/>
</dbReference>
<dbReference type="EMBL" id="JAIWQS010000005">
    <property type="protein sequence ID" value="KAJ8763745.1"/>
    <property type="molecule type" value="Genomic_DNA"/>
</dbReference>
<evidence type="ECO:0000313" key="4">
    <source>
        <dbReference type="Proteomes" id="UP001159364"/>
    </source>
</evidence>
<evidence type="ECO:0008006" key="5">
    <source>
        <dbReference type="Google" id="ProtNLM"/>
    </source>
</evidence>
<protein>
    <recommendedName>
        <fullName evidence="5">IST1-like protein</fullName>
    </recommendedName>
</protein>
<name>A0AAV8TBS8_9ROSI</name>
<accession>A0AAV8TBS8</accession>
<sequence>MFNIFFGWRKASKCKKLIKQVQCRLKLLKNKRYSIVRQLREDVAQLIKIGREDVAHTRAEHLLKDESIVEVYNLLDDFCEFVIIHLSYIRKHKECPNDINEAISSLIYASARCGDLPELRLIRKLFGERYGKRFEMTALELLPGNLVNLQVKEKLSAASVSDDLKRKMVDEIARDCCLRPQILALEYSPAQDQQVKEHFGEEVLDTRVQISASQTGGFRMQNGQPIYVDLSPVQMSPTRPSYLLQNSELISNSLSSSAIQQCSPDIIRDSTFCKLAEKTEVFAYQYEKKFIASGNEDKRKNDMGSSTNQECKLQRETAASSSECLPQFPDEMIVYLDDIEELRSPTTNEESCQDQRVFKFKSSLLSKYSKIGERSDVNYLSEYESGNESSNSSCCKKKDQPIRKRSRRRPVSRESANIKDIDCAIYYGTPCKRSSTHKYRLHSQSNHHRNECEQPCFAKLGQRKSHFWHEADDCYLNNPCYFCTRGDRDNDEVQVWKHKRGISTSQSPEQNQAPKNIHQCHWSPIRVTGAEMEEYAIPRPRRRCCEVDTVLYDVFSCQDRVSFMEKNNAEKVGGQVSLGNHAASNVSYPTSSPRIRKVNKPPYSRAMTMPQERSNKTENILRSSSFPNQSPNHVHPKLPDYDDIAAKFMALKKENLQTGGFRA</sequence>
<dbReference type="PANTHER" id="PTHR12161">
    <property type="entry name" value="IST1 FAMILY MEMBER"/>
    <property type="match status" value="1"/>
</dbReference>
<feature type="region of interest" description="Disordered" evidence="2">
    <location>
        <begin position="384"/>
        <end position="413"/>
    </location>
</feature>
<evidence type="ECO:0000256" key="1">
    <source>
        <dbReference type="ARBA" id="ARBA00005536"/>
    </source>
</evidence>
<proteinExistence type="inferred from homology"/>
<feature type="compositionally biased region" description="Low complexity" evidence="2">
    <location>
        <begin position="384"/>
        <end position="393"/>
    </location>
</feature>
<evidence type="ECO:0000256" key="2">
    <source>
        <dbReference type="SAM" id="MobiDB-lite"/>
    </source>
</evidence>
<feature type="region of interest" description="Disordered" evidence="2">
    <location>
        <begin position="605"/>
        <end position="635"/>
    </location>
</feature>
<organism evidence="3 4">
    <name type="scientific">Erythroxylum novogranatense</name>
    <dbReference type="NCBI Taxonomy" id="1862640"/>
    <lineage>
        <taxon>Eukaryota</taxon>
        <taxon>Viridiplantae</taxon>
        <taxon>Streptophyta</taxon>
        <taxon>Embryophyta</taxon>
        <taxon>Tracheophyta</taxon>
        <taxon>Spermatophyta</taxon>
        <taxon>Magnoliopsida</taxon>
        <taxon>eudicotyledons</taxon>
        <taxon>Gunneridae</taxon>
        <taxon>Pentapetalae</taxon>
        <taxon>rosids</taxon>
        <taxon>fabids</taxon>
        <taxon>Malpighiales</taxon>
        <taxon>Erythroxylaceae</taxon>
        <taxon>Erythroxylum</taxon>
    </lineage>
</organism>
<dbReference type="FunFam" id="1.20.1260.60:FF:000002">
    <property type="entry name" value="Vacuolar protein sorting-associated protein IST1"/>
    <property type="match status" value="1"/>
</dbReference>
<keyword evidence="4" id="KW-1185">Reference proteome</keyword>
<dbReference type="InterPro" id="IPR005061">
    <property type="entry name" value="Ist1"/>
</dbReference>
<dbReference type="PANTHER" id="PTHR12161:SF44">
    <property type="entry name" value="REGULATOR OF VPS4 ACTIVITY IN THE MVB PATHWAY PROTEIN"/>
    <property type="match status" value="1"/>
</dbReference>
<evidence type="ECO:0000313" key="3">
    <source>
        <dbReference type="EMBL" id="KAJ8763745.1"/>
    </source>
</evidence>
<dbReference type="GO" id="GO:0015031">
    <property type="term" value="P:protein transport"/>
    <property type="evidence" value="ECO:0007669"/>
    <property type="project" value="InterPro"/>
</dbReference>
<dbReference type="Proteomes" id="UP001159364">
    <property type="component" value="Linkage Group LG05"/>
</dbReference>
<gene>
    <name evidence="3" type="ORF">K2173_003527</name>
</gene>
<feature type="compositionally biased region" description="Polar residues" evidence="2">
    <location>
        <begin position="617"/>
        <end position="632"/>
    </location>
</feature>
<reference evidence="3 4" key="1">
    <citation type="submission" date="2021-09" db="EMBL/GenBank/DDBJ databases">
        <title>Genomic insights and catalytic innovation underlie evolution of tropane alkaloids biosynthesis.</title>
        <authorList>
            <person name="Wang Y.-J."/>
            <person name="Tian T."/>
            <person name="Huang J.-P."/>
            <person name="Huang S.-X."/>
        </authorList>
    </citation>
    <scope>NUCLEOTIDE SEQUENCE [LARGE SCALE GENOMIC DNA]</scope>
    <source>
        <strain evidence="3">KIB-2018</strain>
        <tissue evidence="3">Leaf</tissue>
    </source>
</reference>
<dbReference type="AlphaFoldDB" id="A0AAV8TBS8"/>